<evidence type="ECO:0000313" key="5">
    <source>
        <dbReference type="Proteomes" id="UP001596147"/>
    </source>
</evidence>
<dbReference type="InterPro" id="IPR004547">
    <property type="entry name" value="Glucosamine6P_isomerase"/>
</dbReference>
<reference evidence="5" key="1">
    <citation type="journal article" date="2019" name="Int. J. Syst. Evol. Microbiol.">
        <title>The Global Catalogue of Microorganisms (GCM) 10K type strain sequencing project: providing services to taxonomists for standard genome sequencing and annotation.</title>
        <authorList>
            <consortium name="The Broad Institute Genomics Platform"/>
            <consortium name="The Broad Institute Genome Sequencing Center for Infectious Disease"/>
            <person name="Wu L."/>
            <person name="Ma J."/>
        </authorList>
    </citation>
    <scope>NUCLEOTIDE SEQUENCE [LARGE SCALE GENOMIC DNA]</scope>
    <source>
        <strain evidence="5">CGMCC 1.12237</strain>
    </source>
</reference>
<dbReference type="Proteomes" id="UP001596147">
    <property type="component" value="Unassembled WGS sequence"/>
</dbReference>
<evidence type="ECO:0000256" key="2">
    <source>
        <dbReference type="ARBA" id="ARBA00023277"/>
    </source>
</evidence>
<comment type="caution">
    <text evidence="4">The sequence shown here is derived from an EMBL/GenBank/DDBJ whole genome shotgun (WGS) entry which is preliminary data.</text>
</comment>
<dbReference type="InterPro" id="IPR037171">
    <property type="entry name" value="NagB/RpiA_transferase-like"/>
</dbReference>
<accession>A0ABW0LGS9</accession>
<dbReference type="InterPro" id="IPR018321">
    <property type="entry name" value="Glucosamine6P_isomerase_CS"/>
</dbReference>
<dbReference type="CDD" id="cd01399">
    <property type="entry name" value="GlcN6P_deaminase"/>
    <property type="match status" value="1"/>
</dbReference>
<keyword evidence="5" id="KW-1185">Reference proteome</keyword>
<evidence type="ECO:0000259" key="3">
    <source>
        <dbReference type="Pfam" id="PF01182"/>
    </source>
</evidence>
<dbReference type="PROSITE" id="PS01161">
    <property type="entry name" value="GLC_GALNAC_ISOMERASE"/>
    <property type="match status" value="1"/>
</dbReference>
<dbReference type="PANTHER" id="PTHR11280">
    <property type="entry name" value="GLUCOSAMINE-6-PHOSPHATE ISOMERASE"/>
    <property type="match status" value="1"/>
</dbReference>
<dbReference type="InterPro" id="IPR006148">
    <property type="entry name" value="Glc/Gal-6P_isomerase"/>
</dbReference>
<sequence length="242" mass="26434">MNLVIKSDYESLSLAAAQAIMELSKQKKEVNICLPTGTTPKGMYKALVDLHQAGQADFSFINWFTLDEYLGIPLSSPFSCYQQITELFYEPTGISKDRIFTFNSEAKDLDAEAARYNAIIEHMGGLDLAIVGIGMNGHVGFNEPGSSANAPTRVIDLHERTLVQSKKYFTDDHPIPTKGITLGMKTLLQSKEVFVVANGEEKADIVKVAIHGPVSDDVPVSHFQTHAGATFLLDTLAASKLK</sequence>
<keyword evidence="1" id="KW-0378">Hydrolase</keyword>
<dbReference type="RefSeq" id="WP_382349501.1">
    <property type="nucleotide sequence ID" value="NZ_JBHSMC010000009.1"/>
</dbReference>
<name>A0ABW0LGS9_9BACI</name>
<keyword evidence="2" id="KW-0119">Carbohydrate metabolism</keyword>
<evidence type="ECO:0000256" key="1">
    <source>
        <dbReference type="ARBA" id="ARBA00022801"/>
    </source>
</evidence>
<dbReference type="EMBL" id="JBHSMC010000009">
    <property type="protein sequence ID" value="MFC5464531.1"/>
    <property type="molecule type" value="Genomic_DNA"/>
</dbReference>
<evidence type="ECO:0000313" key="4">
    <source>
        <dbReference type="EMBL" id="MFC5464531.1"/>
    </source>
</evidence>
<gene>
    <name evidence="4" type="ORF">ACFPM4_07185</name>
</gene>
<dbReference type="PANTHER" id="PTHR11280:SF5">
    <property type="entry name" value="GLUCOSAMINE-6-PHOSPHATE ISOMERASE"/>
    <property type="match status" value="1"/>
</dbReference>
<dbReference type="Pfam" id="PF01182">
    <property type="entry name" value="Glucosamine_iso"/>
    <property type="match status" value="1"/>
</dbReference>
<dbReference type="SUPFAM" id="SSF100950">
    <property type="entry name" value="NagB/RpiA/CoA transferase-like"/>
    <property type="match status" value="1"/>
</dbReference>
<proteinExistence type="predicted"/>
<organism evidence="4 5">
    <name type="scientific">Lederbergia graminis</name>
    <dbReference type="NCBI Taxonomy" id="735518"/>
    <lineage>
        <taxon>Bacteria</taxon>
        <taxon>Bacillati</taxon>
        <taxon>Bacillota</taxon>
        <taxon>Bacilli</taxon>
        <taxon>Bacillales</taxon>
        <taxon>Bacillaceae</taxon>
        <taxon>Lederbergia</taxon>
    </lineage>
</organism>
<protein>
    <submittedName>
        <fullName evidence="4">Glucosamine-6-phosphate deaminase</fullName>
    </submittedName>
</protein>
<feature type="domain" description="Glucosamine/galactosamine-6-phosphate isomerase" evidence="3">
    <location>
        <begin position="14"/>
        <end position="230"/>
    </location>
</feature>
<dbReference type="Gene3D" id="3.40.50.1360">
    <property type="match status" value="1"/>
</dbReference>